<reference evidence="2 3" key="1">
    <citation type="submission" date="2019-07" db="EMBL/GenBank/DDBJ databases">
        <title>Lentzea xizangensis sp. nov., isolated from Qinghai-Tibetan Plateau Soils.</title>
        <authorList>
            <person name="Huang J."/>
        </authorList>
    </citation>
    <scope>NUCLEOTIDE SEQUENCE [LARGE SCALE GENOMIC DNA]</scope>
    <source>
        <strain evidence="2 3">FXJ1.1311</strain>
    </source>
</reference>
<feature type="transmembrane region" description="Helical" evidence="1">
    <location>
        <begin position="28"/>
        <end position="48"/>
    </location>
</feature>
<dbReference type="OrthoDB" id="3687242at2"/>
<evidence type="ECO:0000256" key="1">
    <source>
        <dbReference type="SAM" id="Phobius"/>
    </source>
</evidence>
<dbReference type="Proteomes" id="UP000316639">
    <property type="component" value="Unassembled WGS sequence"/>
</dbReference>
<keyword evidence="1" id="KW-0472">Membrane</keyword>
<dbReference type="EMBL" id="VOBR01000004">
    <property type="protein sequence ID" value="TWP53118.1"/>
    <property type="molecule type" value="Genomic_DNA"/>
</dbReference>
<comment type="caution">
    <text evidence="2">The sequence shown here is derived from an EMBL/GenBank/DDBJ whole genome shotgun (WGS) entry which is preliminary data.</text>
</comment>
<evidence type="ECO:0000313" key="2">
    <source>
        <dbReference type="EMBL" id="TWP53118.1"/>
    </source>
</evidence>
<dbReference type="AlphaFoldDB" id="A0A563F014"/>
<organism evidence="2 3">
    <name type="scientific">Lentzea tibetensis</name>
    <dbReference type="NCBI Taxonomy" id="2591470"/>
    <lineage>
        <taxon>Bacteria</taxon>
        <taxon>Bacillati</taxon>
        <taxon>Actinomycetota</taxon>
        <taxon>Actinomycetes</taxon>
        <taxon>Pseudonocardiales</taxon>
        <taxon>Pseudonocardiaceae</taxon>
        <taxon>Lentzea</taxon>
    </lineage>
</organism>
<feature type="transmembrane region" description="Helical" evidence="1">
    <location>
        <begin position="54"/>
        <end position="71"/>
    </location>
</feature>
<keyword evidence="1" id="KW-1133">Transmembrane helix</keyword>
<keyword evidence="3" id="KW-1185">Reference proteome</keyword>
<protein>
    <submittedName>
        <fullName evidence="2">DUF4175 domain-containing protein</fullName>
    </submittedName>
</protein>
<gene>
    <name evidence="2" type="ORF">FKR81_06380</name>
</gene>
<sequence>MPNKPSTDRAAVKDQWTQHCLDRASRRALWWTLAAISAFGLQLVLVFVLSWSSALAFVLLIFAAVVLFVVLRRRPLRLPAGEPWQFAEARWEGGRLVVLGSPPLMLSVRVGPLARSRVTRHRRVWLVAPDSRGNTVVTFRGVPRLFEARVFR</sequence>
<accession>A0A563F014</accession>
<evidence type="ECO:0000313" key="3">
    <source>
        <dbReference type="Proteomes" id="UP000316639"/>
    </source>
</evidence>
<name>A0A563F014_9PSEU</name>
<proteinExistence type="predicted"/>
<keyword evidence="1" id="KW-0812">Transmembrane</keyword>